<gene>
    <name evidence="1" type="ORF">GFD22_10270</name>
</gene>
<comment type="caution">
    <text evidence="1">The sequence shown here is derived from an EMBL/GenBank/DDBJ whole genome shotgun (WGS) entry which is preliminary data.</text>
</comment>
<evidence type="ECO:0000313" key="1">
    <source>
        <dbReference type="EMBL" id="NEG79343.1"/>
    </source>
</evidence>
<dbReference type="EMBL" id="WHZY01000024">
    <property type="protein sequence ID" value="NEG79343.1"/>
    <property type="molecule type" value="Genomic_DNA"/>
</dbReference>
<proteinExistence type="predicted"/>
<sequence length="110" mass="12592">MGYIRFNEAAFRTPPPSPDMRFIELWKDAIKRQRQLRMTDDAPRPRAGGPRRLTANRELILEIVVSPMAPATVFRLRDPPRVRERSMDEIVSLTGCASRAERIVDACLEA</sequence>
<name>A0A7K3TM53_9BIFI</name>
<accession>A0A7K3TM53</accession>
<dbReference type="Proteomes" id="UP000469763">
    <property type="component" value="Unassembled WGS sequence"/>
</dbReference>
<dbReference type="RefSeq" id="WP_152351175.1">
    <property type="nucleotide sequence ID" value="NZ_WBSN01000026.1"/>
</dbReference>
<dbReference type="OrthoDB" id="9810250at2"/>
<evidence type="ECO:0000313" key="2">
    <source>
        <dbReference type="Proteomes" id="UP000469763"/>
    </source>
</evidence>
<dbReference type="AlphaFoldDB" id="A0A7K3TM53"/>
<keyword evidence="2" id="KW-1185">Reference proteome</keyword>
<organism evidence="1 2">
    <name type="scientific">Bifidobacterium avesanii</name>
    <dbReference type="NCBI Taxonomy" id="1798157"/>
    <lineage>
        <taxon>Bacteria</taxon>
        <taxon>Bacillati</taxon>
        <taxon>Actinomycetota</taxon>
        <taxon>Actinomycetes</taxon>
        <taxon>Bifidobacteriales</taxon>
        <taxon>Bifidobacteriaceae</taxon>
        <taxon>Bifidobacterium</taxon>
    </lineage>
</organism>
<protein>
    <submittedName>
        <fullName evidence="1">Uncharacterized protein</fullName>
    </submittedName>
</protein>
<reference evidence="1 2" key="1">
    <citation type="submission" date="2019-10" db="EMBL/GenBank/DDBJ databases">
        <title>Bifidobacterium from non-human primates.</title>
        <authorList>
            <person name="Modesto M."/>
        </authorList>
    </citation>
    <scope>NUCLEOTIDE SEQUENCE [LARGE SCALE GENOMIC DNA]</scope>
    <source>
        <strain evidence="1 2">TREC</strain>
    </source>
</reference>